<protein>
    <submittedName>
        <fullName evidence="1">Uncharacterized protein</fullName>
    </submittedName>
</protein>
<feature type="non-terminal residue" evidence="1">
    <location>
        <position position="62"/>
    </location>
</feature>
<dbReference type="Proteomes" id="UP000676336">
    <property type="component" value="Unassembled WGS sequence"/>
</dbReference>
<dbReference type="PANTHER" id="PTHR10151:SF120">
    <property type="entry name" value="BIS(5'-ADENOSYL)-TRIPHOSPHATASE"/>
    <property type="match status" value="1"/>
</dbReference>
<gene>
    <name evidence="1" type="ORF">SMN809_LOCUS39019</name>
</gene>
<dbReference type="SUPFAM" id="SSF53649">
    <property type="entry name" value="Alkaline phosphatase-like"/>
    <property type="match status" value="1"/>
</dbReference>
<sequence length="62" mass="7266">LTRKFDSILKQIIDWFREPVESRINLGVVYYSEPDMTGHHHGPISDEMNKTLKECDDYVGQL</sequence>
<dbReference type="PANTHER" id="PTHR10151">
    <property type="entry name" value="ECTONUCLEOTIDE PYROPHOSPHATASE/PHOSPHODIESTERASE"/>
    <property type="match status" value="1"/>
</dbReference>
<dbReference type="AlphaFoldDB" id="A0A8S2Z430"/>
<dbReference type="InterPro" id="IPR017850">
    <property type="entry name" value="Alkaline_phosphatase_core_sf"/>
</dbReference>
<organism evidence="1 2">
    <name type="scientific">Rotaria magnacalcarata</name>
    <dbReference type="NCBI Taxonomy" id="392030"/>
    <lineage>
        <taxon>Eukaryota</taxon>
        <taxon>Metazoa</taxon>
        <taxon>Spiralia</taxon>
        <taxon>Gnathifera</taxon>
        <taxon>Rotifera</taxon>
        <taxon>Eurotatoria</taxon>
        <taxon>Bdelloidea</taxon>
        <taxon>Philodinida</taxon>
        <taxon>Philodinidae</taxon>
        <taxon>Rotaria</taxon>
    </lineage>
</organism>
<dbReference type="InterPro" id="IPR002591">
    <property type="entry name" value="Phosphodiest/P_Trfase"/>
</dbReference>
<evidence type="ECO:0000313" key="2">
    <source>
        <dbReference type="Proteomes" id="UP000676336"/>
    </source>
</evidence>
<evidence type="ECO:0000313" key="1">
    <source>
        <dbReference type="EMBL" id="CAF4599475.1"/>
    </source>
</evidence>
<proteinExistence type="predicted"/>
<feature type="non-terminal residue" evidence="1">
    <location>
        <position position="1"/>
    </location>
</feature>
<accession>A0A8S2Z430</accession>
<reference evidence="1" key="1">
    <citation type="submission" date="2021-02" db="EMBL/GenBank/DDBJ databases">
        <authorList>
            <person name="Nowell W R."/>
        </authorList>
    </citation>
    <scope>NUCLEOTIDE SEQUENCE</scope>
</reference>
<name>A0A8S2Z430_9BILA</name>
<dbReference type="Gene3D" id="3.40.720.10">
    <property type="entry name" value="Alkaline Phosphatase, subunit A"/>
    <property type="match status" value="1"/>
</dbReference>
<dbReference type="GO" id="GO:0016787">
    <property type="term" value="F:hydrolase activity"/>
    <property type="evidence" value="ECO:0007669"/>
    <property type="project" value="UniProtKB-ARBA"/>
</dbReference>
<dbReference type="Pfam" id="PF01663">
    <property type="entry name" value="Phosphodiest"/>
    <property type="match status" value="1"/>
</dbReference>
<dbReference type="EMBL" id="CAJOBI010103622">
    <property type="protein sequence ID" value="CAF4599475.1"/>
    <property type="molecule type" value="Genomic_DNA"/>
</dbReference>
<comment type="caution">
    <text evidence="1">The sequence shown here is derived from an EMBL/GenBank/DDBJ whole genome shotgun (WGS) entry which is preliminary data.</text>
</comment>